<reference evidence="3" key="2">
    <citation type="submission" date="2015-01" db="EMBL/GenBank/DDBJ databases">
        <title>Evolutionary Origins and Diversification of the Mycorrhizal Mutualists.</title>
        <authorList>
            <consortium name="DOE Joint Genome Institute"/>
            <consortium name="Mycorrhizal Genomics Consortium"/>
            <person name="Kohler A."/>
            <person name="Kuo A."/>
            <person name="Nagy L.G."/>
            <person name="Floudas D."/>
            <person name="Copeland A."/>
            <person name="Barry K.W."/>
            <person name="Cichocki N."/>
            <person name="Veneault-Fourrey C."/>
            <person name="LaButti K."/>
            <person name="Lindquist E.A."/>
            <person name="Lipzen A."/>
            <person name="Lundell T."/>
            <person name="Morin E."/>
            <person name="Murat C."/>
            <person name="Riley R."/>
            <person name="Ohm R."/>
            <person name="Sun H."/>
            <person name="Tunlid A."/>
            <person name="Henrissat B."/>
            <person name="Grigoriev I.V."/>
            <person name="Hibbett D.S."/>
            <person name="Martin F."/>
        </authorList>
    </citation>
    <scope>NUCLEOTIDE SEQUENCE [LARGE SCALE GENOMIC DNA]</scope>
    <source>
        <strain evidence="3">UH-Slu-Lm8-n1</strain>
    </source>
</reference>
<keyword evidence="3" id="KW-1185">Reference proteome</keyword>
<dbReference type="InParanoid" id="A0A0D0ASJ5"/>
<reference evidence="2 3" key="1">
    <citation type="submission" date="2014-04" db="EMBL/GenBank/DDBJ databases">
        <authorList>
            <consortium name="DOE Joint Genome Institute"/>
            <person name="Kuo A."/>
            <person name="Ruytinx J."/>
            <person name="Rineau F."/>
            <person name="Colpaert J."/>
            <person name="Kohler A."/>
            <person name="Nagy L.G."/>
            <person name="Floudas D."/>
            <person name="Copeland A."/>
            <person name="Barry K.W."/>
            <person name="Cichocki N."/>
            <person name="Veneault-Fourrey C."/>
            <person name="LaButti K."/>
            <person name="Lindquist E.A."/>
            <person name="Lipzen A."/>
            <person name="Lundell T."/>
            <person name="Morin E."/>
            <person name="Murat C."/>
            <person name="Sun H."/>
            <person name="Tunlid A."/>
            <person name="Henrissat B."/>
            <person name="Grigoriev I.V."/>
            <person name="Hibbett D.S."/>
            <person name="Martin F."/>
            <person name="Nordberg H.P."/>
            <person name="Cantor M.N."/>
            <person name="Hua S.X."/>
        </authorList>
    </citation>
    <scope>NUCLEOTIDE SEQUENCE [LARGE SCALE GENOMIC DNA]</scope>
    <source>
        <strain evidence="2 3">UH-Slu-Lm8-n1</strain>
    </source>
</reference>
<gene>
    <name evidence="2" type="ORF">CY34DRAFT_469646</name>
</gene>
<keyword evidence="1" id="KW-1133">Transmembrane helix</keyword>
<sequence length="162" mass="18042">MLEGKNTSLTHRLVMFATSREISQLRCCCLQNFMRLFHNTNISRYCFSAEASTGLSMTLRVKSGTLGSDTLEIATYSGRHDDALPKFTHILLVAASSTICSSRFPGVQRLGLCLVACYGIIHSFVFLWAPLYTMALSELFGFYIVCATRVDPHGQSNNTELR</sequence>
<keyword evidence="1" id="KW-0812">Transmembrane</keyword>
<evidence type="ECO:0000313" key="3">
    <source>
        <dbReference type="Proteomes" id="UP000054485"/>
    </source>
</evidence>
<dbReference type="EMBL" id="KN835467">
    <property type="protein sequence ID" value="KIK37232.1"/>
    <property type="molecule type" value="Genomic_DNA"/>
</dbReference>
<name>A0A0D0ASJ5_9AGAM</name>
<accession>A0A0D0ASJ5</accession>
<dbReference type="HOGENOM" id="CLU_1636537_0_0_1"/>
<feature type="transmembrane region" description="Helical" evidence="1">
    <location>
        <begin position="110"/>
        <end position="131"/>
    </location>
</feature>
<dbReference type="AlphaFoldDB" id="A0A0D0ASJ5"/>
<dbReference type="Proteomes" id="UP000054485">
    <property type="component" value="Unassembled WGS sequence"/>
</dbReference>
<protein>
    <submittedName>
        <fullName evidence="2">Uncharacterized protein</fullName>
    </submittedName>
</protein>
<proteinExistence type="predicted"/>
<keyword evidence="1" id="KW-0472">Membrane</keyword>
<evidence type="ECO:0000256" key="1">
    <source>
        <dbReference type="SAM" id="Phobius"/>
    </source>
</evidence>
<organism evidence="2 3">
    <name type="scientific">Suillus luteus UH-Slu-Lm8-n1</name>
    <dbReference type="NCBI Taxonomy" id="930992"/>
    <lineage>
        <taxon>Eukaryota</taxon>
        <taxon>Fungi</taxon>
        <taxon>Dikarya</taxon>
        <taxon>Basidiomycota</taxon>
        <taxon>Agaricomycotina</taxon>
        <taxon>Agaricomycetes</taxon>
        <taxon>Agaricomycetidae</taxon>
        <taxon>Boletales</taxon>
        <taxon>Suillineae</taxon>
        <taxon>Suillaceae</taxon>
        <taxon>Suillus</taxon>
    </lineage>
</organism>
<evidence type="ECO:0000313" key="2">
    <source>
        <dbReference type="EMBL" id="KIK37232.1"/>
    </source>
</evidence>